<dbReference type="VEuPathDB" id="MicrosporidiaDB:NEDG_02197"/>
<evidence type="ECO:0000313" key="3">
    <source>
        <dbReference type="EMBL" id="OAG30968.1"/>
    </source>
</evidence>
<feature type="compositionally biased region" description="Low complexity" evidence="1">
    <location>
        <begin position="268"/>
        <end position="278"/>
    </location>
</feature>
<evidence type="ECO:0000259" key="2">
    <source>
        <dbReference type="PROSITE" id="PS50833"/>
    </source>
</evidence>
<protein>
    <submittedName>
        <fullName evidence="3">Ribosome biogenesis protein SSF1/2</fullName>
    </submittedName>
</protein>
<dbReference type="PANTHER" id="PTHR12661">
    <property type="entry name" value="PETER PAN-RELATED"/>
    <property type="match status" value="1"/>
</dbReference>
<dbReference type="OrthoDB" id="10261452at2759"/>
<sequence length="287" mass="32969">MNKRENKVVIKLGQLTAPYAKLVVDTRTFFEPGVSKNLKEERKWRIKDYVQLAKHFFSSHVFAFSQSDEYNNLRVISLKEEGNTFYFKVNKYLSSSVVSSTTLNIGQRMNGYFVVPFNIDKNDPINELVEDLKRNTSVNHLTTRALVIKSLGDHNYLFSHYLIKKEEKEGKSHLVKLTLVELGPRLDMKLQKIEEGVCSGDVIFHSYVHKTPEEIRDRKRKLQEKEDQRLRRKAEQEENVRNKKNKNKPEASTNKDSDSEEESHSDDFSSSDAESDSGSGSGSGSEA</sequence>
<dbReference type="Pfam" id="PF04427">
    <property type="entry name" value="Brix"/>
    <property type="match status" value="1"/>
</dbReference>
<evidence type="ECO:0000313" key="4">
    <source>
        <dbReference type="Proteomes" id="UP000185944"/>
    </source>
</evidence>
<dbReference type="AlphaFoldDB" id="A0A177EGH3"/>
<keyword evidence="4" id="KW-1185">Reference proteome</keyword>
<feature type="region of interest" description="Disordered" evidence="1">
    <location>
        <begin position="213"/>
        <end position="287"/>
    </location>
</feature>
<feature type="domain" description="Brix" evidence="2">
    <location>
        <begin position="5"/>
        <end position="199"/>
    </location>
</feature>
<dbReference type="Proteomes" id="UP000185944">
    <property type="component" value="Unassembled WGS sequence"/>
</dbReference>
<dbReference type="GO" id="GO:0000027">
    <property type="term" value="P:ribosomal large subunit assembly"/>
    <property type="evidence" value="ECO:0007669"/>
    <property type="project" value="TreeGrafter"/>
</dbReference>
<dbReference type="SMART" id="SM00879">
    <property type="entry name" value="Brix"/>
    <property type="match status" value="1"/>
</dbReference>
<dbReference type="GO" id="GO:0019843">
    <property type="term" value="F:rRNA binding"/>
    <property type="evidence" value="ECO:0007669"/>
    <property type="project" value="InterPro"/>
</dbReference>
<comment type="caution">
    <text evidence="3">The sequence shown here is derived from an EMBL/GenBank/DDBJ whole genome shotgun (WGS) entry which is preliminary data.</text>
</comment>
<feature type="compositionally biased region" description="Basic and acidic residues" evidence="1">
    <location>
        <begin position="213"/>
        <end position="257"/>
    </location>
</feature>
<organism evidence="3 4">
    <name type="scientific">Nematocida displodere</name>
    <dbReference type="NCBI Taxonomy" id="1805483"/>
    <lineage>
        <taxon>Eukaryota</taxon>
        <taxon>Fungi</taxon>
        <taxon>Fungi incertae sedis</taxon>
        <taxon>Microsporidia</taxon>
        <taxon>Nematocida</taxon>
    </lineage>
</organism>
<accession>A0A177EGH3</accession>
<proteinExistence type="predicted"/>
<dbReference type="GO" id="GO:0030687">
    <property type="term" value="C:preribosome, large subunit precursor"/>
    <property type="evidence" value="ECO:0007669"/>
    <property type="project" value="TreeGrafter"/>
</dbReference>
<dbReference type="InterPro" id="IPR045112">
    <property type="entry name" value="PPAN-like"/>
</dbReference>
<reference evidence="3 4" key="1">
    <citation type="submission" date="2016-02" db="EMBL/GenBank/DDBJ databases">
        <title>Discovery of a natural microsporidian pathogen with a broad tissue tropism in Caenorhabditis elegans.</title>
        <authorList>
            <person name="Luallen R.J."/>
            <person name="Reinke A.W."/>
            <person name="Tong L."/>
            <person name="Botts M.R."/>
            <person name="Felix M.-A."/>
            <person name="Troemel E.R."/>
        </authorList>
    </citation>
    <scope>NUCLEOTIDE SEQUENCE [LARGE SCALE GENOMIC DNA]</scope>
    <source>
        <strain evidence="3 4">JUm2807</strain>
    </source>
</reference>
<dbReference type="PANTHER" id="PTHR12661:SF5">
    <property type="entry name" value="SUPPRESSOR OF SWI4 1 HOMOLOG"/>
    <property type="match status" value="1"/>
</dbReference>
<gene>
    <name evidence="3" type="ORF">NEDG_02197</name>
</gene>
<dbReference type="InterPro" id="IPR007109">
    <property type="entry name" value="Brix"/>
</dbReference>
<name>A0A177EGH3_9MICR</name>
<dbReference type="RefSeq" id="XP_067544792.1">
    <property type="nucleotide sequence ID" value="XM_067689615.1"/>
</dbReference>
<dbReference type="EMBL" id="LTDL01000023">
    <property type="protein sequence ID" value="OAG30968.1"/>
    <property type="molecule type" value="Genomic_DNA"/>
</dbReference>
<dbReference type="PROSITE" id="PS50833">
    <property type="entry name" value="BRIX"/>
    <property type="match status" value="1"/>
</dbReference>
<dbReference type="STRING" id="1805483.A0A177EGH3"/>
<evidence type="ECO:0000256" key="1">
    <source>
        <dbReference type="SAM" id="MobiDB-lite"/>
    </source>
</evidence>
<dbReference type="GeneID" id="93648547"/>
<dbReference type="GO" id="GO:0006364">
    <property type="term" value="P:rRNA processing"/>
    <property type="evidence" value="ECO:0007669"/>
    <property type="project" value="InterPro"/>
</dbReference>